<name>A0ABV0NJP2_9TELE</name>
<keyword evidence="2" id="KW-1185">Reference proteome</keyword>
<sequence>MSPHIISPRLYHTIGCCMISTLAFSATSSVNMPPAVKREMFEITAVTVLENMALQGEAKPLETAQHCLSLTNLRREKKIRPGLVKRNEEIQESESKNSIEAIIG</sequence>
<reference evidence="1 2" key="1">
    <citation type="submission" date="2021-06" db="EMBL/GenBank/DDBJ databases">
        <authorList>
            <person name="Palmer J.M."/>
        </authorList>
    </citation>
    <scope>NUCLEOTIDE SEQUENCE [LARGE SCALE GENOMIC DNA]</scope>
    <source>
        <strain evidence="1 2">GA_2019</strain>
        <tissue evidence="1">Muscle</tissue>
    </source>
</reference>
<accession>A0ABV0NJP2</accession>
<comment type="caution">
    <text evidence="1">The sequence shown here is derived from an EMBL/GenBank/DDBJ whole genome shotgun (WGS) entry which is preliminary data.</text>
</comment>
<evidence type="ECO:0000313" key="1">
    <source>
        <dbReference type="EMBL" id="MEQ2170788.1"/>
    </source>
</evidence>
<organism evidence="1 2">
    <name type="scientific">Goodea atripinnis</name>
    <dbReference type="NCBI Taxonomy" id="208336"/>
    <lineage>
        <taxon>Eukaryota</taxon>
        <taxon>Metazoa</taxon>
        <taxon>Chordata</taxon>
        <taxon>Craniata</taxon>
        <taxon>Vertebrata</taxon>
        <taxon>Euteleostomi</taxon>
        <taxon>Actinopterygii</taxon>
        <taxon>Neopterygii</taxon>
        <taxon>Teleostei</taxon>
        <taxon>Neoteleostei</taxon>
        <taxon>Acanthomorphata</taxon>
        <taxon>Ovalentaria</taxon>
        <taxon>Atherinomorphae</taxon>
        <taxon>Cyprinodontiformes</taxon>
        <taxon>Goodeidae</taxon>
        <taxon>Goodea</taxon>
    </lineage>
</organism>
<dbReference type="Proteomes" id="UP001476798">
    <property type="component" value="Unassembled WGS sequence"/>
</dbReference>
<protein>
    <submittedName>
        <fullName evidence="1">Uncharacterized protein</fullName>
    </submittedName>
</protein>
<gene>
    <name evidence="1" type="ORF">GOODEAATRI_003963</name>
</gene>
<dbReference type="EMBL" id="JAHRIO010040140">
    <property type="protein sequence ID" value="MEQ2170788.1"/>
    <property type="molecule type" value="Genomic_DNA"/>
</dbReference>
<evidence type="ECO:0000313" key="2">
    <source>
        <dbReference type="Proteomes" id="UP001476798"/>
    </source>
</evidence>
<proteinExistence type="predicted"/>